<organism evidence="7 8">
    <name type="scientific">Marinobacter algicola DG893</name>
    <dbReference type="NCBI Taxonomy" id="443152"/>
    <lineage>
        <taxon>Bacteria</taxon>
        <taxon>Pseudomonadati</taxon>
        <taxon>Pseudomonadota</taxon>
        <taxon>Gammaproteobacteria</taxon>
        <taxon>Pseudomonadales</taxon>
        <taxon>Marinobacteraceae</taxon>
        <taxon>Marinobacter</taxon>
    </lineage>
</organism>
<dbReference type="InterPro" id="IPR042098">
    <property type="entry name" value="TauD-like_sf"/>
</dbReference>
<evidence type="ECO:0000313" key="7">
    <source>
        <dbReference type="EMBL" id="EDM48213.1"/>
    </source>
</evidence>
<dbReference type="PANTHER" id="PTHR43779:SF3">
    <property type="entry name" value="(3R)-3-[(CARBOXYMETHYL)AMINO]FATTY ACID OXYGENASE_DECARBOXYLASE"/>
    <property type="match status" value="1"/>
</dbReference>
<keyword evidence="2" id="KW-0479">Metal-binding</keyword>
<evidence type="ECO:0000256" key="4">
    <source>
        <dbReference type="ARBA" id="ARBA00023002"/>
    </source>
</evidence>
<dbReference type="eggNOG" id="COG2175">
    <property type="taxonomic scope" value="Bacteria"/>
</dbReference>
<dbReference type="Gene3D" id="3.60.130.10">
    <property type="entry name" value="Clavaminate synthase-like"/>
    <property type="match status" value="1"/>
</dbReference>
<evidence type="ECO:0000256" key="3">
    <source>
        <dbReference type="ARBA" id="ARBA00022964"/>
    </source>
</evidence>
<dbReference type="Proteomes" id="UP000005856">
    <property type="component" value="Unassembled WGS sequence"/>
</dbReference>
<evidence type="ECO:0000313" key="8">
    <source>
        <dbReference type="Proteomes" id="UP000005856"/>
    </source>
</evidence>
<dbReference type="Pfam" id="PF02668">
    <property type="entry name" value="TauD"/>
    <property type="match status" value="1"/>
</dbReference>
<evidence type="ECO:0000256" key="2">
    <source>
        <dbReference type="ARBA" id="ARBA00022723"/>
    </source>
</evidence>
<dbReference type="OrthoDB" id="581608at2"/>
<dbReference type="GO" id="GO:0046872">
    <property type="term" value="F:metal ion binding"/>
    <property type="evidence" value="ECO:0007669"/>
    <property type="project" value="UniProtKB-KW"/>
</dbReference>
<keyword evidence="5" id="KW-0408">Iron</keyword>
<gene>
    <name evidence="7" type="ORF">MDG893_15472</name>
</gene>
<protein>
    <submittedName>
        <fullName evidence="7">Taurine catabolism dioxygenase TauD/TfdA</fullName>
    </submittedName>
</protein>
<dbReference type="SUPFAM" id="SSF51197">
    <property type="entry name" value="Clavaminate synthase-like"/>
    <property type="match status" value="1"/>
</dbReference>
<accession>A6EYX3</accession>
<keyword evidence="8" id="KW-1185">Reference proteome</keyword>
<reference evidence="7 8" key="1">
    <citation type="submission" date="2007-06" db="EMBL/GenBank/DDBJ databases">
        <authorList>
            <person name="Green D."/>
            <person name="Ferriera S."/>
            <person name="Johnson J."/>
            <person name="Kravitz S."/>
            <person name="Beeson K."/>
            <person name="Sutton G."/>
            <person name="Rogers Y.-H."/>
            <person name="Friedman R."/>
            <person name="Frazier M."/>
            <person name="Venter J.C."/>
        </authorList>
    </citation>
    <scope>NUCLEOTIDE SEQUENCE [LARGE SCALE GENOMIC DNA]</scope>
    <source>
        <strain evidence="7 8">DG893</strain>
    </source>
</reference>
<comment type="caution">
    <text evidence="7">The sequence shown here is derived from an EMBL/GenBank/DDBJ whole genome shotgun (WGS) entry which is preliminary data.</text>
</comment>
<evidence type="ECO:0000256" key="1">
    <source>
        <dbReference type="ARBA" id="ARBA00005896"/>
    </source>
</evidence>
<dbReference type="EMBL" id="ABCP01000008">
    <property type="protein sequence ID" value="EDM48213.1"/>
    <property type="molecule type" value="Genomic_DNA"/>
</dbReference>
<name>A6EYX3_9GAMM</name>
<comment type="similarity">
    <text evidence="1">Belongs to the TfdA dioxygenase family.</text>
</comment>
<sequence>MKINPFANDFGAEITDVDLKDPSSEITERIYQAFLDHQMLVIRDQDLNPLEQVAFTERYGTLEWQENVKYAHPDHDKVLILSNEIRPDGTAVGVVDAGDFWHSDSSHHEEPVKVTVLMSVRTPSKGGATDFCDMYAVYNALPEATKQKISGRYGIHHASKALNPRVKISENRPGAKEFYAKQAQERPTVRQPLVRTHDETGRQALYVSPRFTLGIEDMDDAEAQPLLDELFSYITDEARKYHYRHYYRTGDLVLWDNRCIVHRATGGYARDDIRRLHRTTVVGQRAFYKA</sequence>
<keyword evidence="4" id="KW-0560">Oxidoreductase</keyword>
<dbReference type="AlphaFoldDB" id="A6EYX3"/>
<dbReference type="InterPro" id="IPR003819">
    <property type="entry name" value="TauD/TfdA-like"/>
</dbReference>
<evidence type="ECO:0000256" key="5">
    <source>
        <dbReference type="ARBA" id="ARBA00023004"/>
    </source>
</evidence>
<feature type="domain" description="TauD/TfdA-like" evidence="6">
    <location>
        <begin position="3"/>
        <end position="280"/>
    </location>
</feature>
<proteinExistence type="inferred from homology"/>
<keyword evidence="3 7" id="KW-0223">Dioxygenase</keyword>
<dbReference type="GO" id="GO:0016706">
    <property type="term" value="F:2-oxoglutarate-dependent dioxygenase activity"/>
    <property type="evidence" value="ECO:0007669"/>
    <property type="project" value="UniProtKB-ARBA"/>
</dbReference>
<dbReference type="RefSeq" id="WP_007153220.1">
    <property type="nucleotide sequence ID" value="NZ_ABCP01000008.1"/>
</dbReference>
<dbReference type="PANTHER" id="PTHR43779">
    <property type="entry name" value="DIOXYGENASE RV0097-RELATED"/>
    <property type="match status" value="1"/>
</dbReference>
<dbReference type="InterPro" id="IPR051178">
    <property type="entry name" value="TfdA_dioxygenase"/>
</dbReference>
<dbReference type="STRING" id="443152.MDG893_15472"/>
<evidence type="ECO:0000259" key="6">
    <source>
        <dbReference type="Pfam" id="PF02668"/>
    </source>
</evidence>